<feature type="compositionally biased region" description="Polar residues" evidence="1">
    <location>
        <begin position="102"/>
        <end position="117"/>
    </location>
</feature>
<feature type="region of interest" description="Disordered" evidence="1">
    <location>
        <begin position="78"/>
        <end position="188"/>
    </location>
</feature>
<feature type="compositionally biased region" description="Low complexity" evidence="1">
    <location>
        <begin position="126"/>
        <end position="148"/>
    </location>
</feature>
<gene>
    <name evidence="2" type="ORF">RND71_007626</name>
</gene>
<feature type="compositionally biased region" description="Basic and acidic residues" evidence="1">
    <location>
        <begin position="154"/>
        <end position="164"/>
    </location>
</feature>
<name>A0AAE1SN25_9SOLA</name>
<organism evidence="2 3">
    <name type="scientific">Anisodus tanguticus</name>
    <dbReference type="NCBI Taxonomy" id="243964"/>
    <lineage>
        <taxon>Eukaryota</taxon>
        <taxon>Viridiplantae</taxon>
        <taxon>Streptophyta</taxon>
        <taxon>Embryophyta</taxon>
        <taxon>Tracheophyta</taxon>
        <taxon>Spermatophyta</taxon>
        <taxon>Magnoliopsida</taxon>
        <taxon>eudicotyledons</taxon>
        <taxon>Gunneridae</taxon>
        <taxon>Pentapetalae</taxon>
        <taxon>asterids</taxon>
        <taxon>lamiids</taxon>
        <taxon>Solanales</taxon>
        <taxon>Solanaceae</taxon>
        <taxon>Solanoideae</taxon>
        <taxon>Hyoscyameae</taxon>
        <taxon>Anisodus</taxon>
    </lineage>
</organism>
<dbReference type="AlphaFoldDB" id="A0AAE1SN25"/>
<evidence type="ECO:0000313" key="2">
    <source>
        <dbReference type="EMBL" id="KAK4372242.1"/>
    </source>
</evidence>
<reference evidence="2" key="1">
    <citation type="submission" date="2023-12" db="EMBL/GenBank/DDBJ databases">
        <title>Genome assembly of Anisodus tanguticus.</title>
        <authorList>
            <person name="Wang Y.-J."/>
        </authorList>
    </citation>
    <scope>NUCLEOTIDE SEQUENCE</scope>
    <source>
        <strain evidence="2">KB-2021</strain>
        <tissue evidence="2">Leaf</tissue>
    </source>
</reference>
<keyword evidence="3" id="KW-1185">Reference proteome</keyword>
<feature type="region of interest" description="Disordered" evidence="1">
    <location>
        <begin position="252"/>
        <end position="296"/>
    </location>
</feature>
<feature type="compositionally biased region" description="Basic and acidic residues" evidence="1">
    <location>
        <begin position="80"/>
        <end position="95"/>
    </location>
</feature>
<accession>A0AAE1SN25</accession>
<evidence type="ECO:0000313" key="3">
    <source>
        <dbReference type="Proteomes" id="UP001291623"/>
    </source>
</evidence>
<proteinExistence type="predicted"/>
<protein>
    <submittedName>
        <fullName evidence="2">Uncharacterized protein</fullName>
    </submittedName>
</protein>
<evidence type="ECO:0000256" key="1">
    <source>
        <dbReference type="SAM" id="MobiDB-lite"/>
    </source>
</evidence>
<dbReference type="EMBL" id="JAVYJV010000004">
    <property type="protein sequence ID" value="KAK4372242.1"/>
    <property type="molecule type" value="Genomic_DNA"/>
</dbReference>
<feature type="compositionally biased region" description="Polar residues" evidence="1">
    <location>
        <begin position="165"/>
        <end position="188"/>
    </location>
</feature>
<comment type="caution">
    <text evidence="2">The sequence shown here is derived from an EMBL/GenBank/DDBJ whole genome shotgun (WGS) entry which is preliminary data.</text>
</comment>
<sequence length="296" mass="33075">MLRDGWQNCEEKTCLNLLLGHTRGNTRMDMYGKTYWMKISLLQFRTMNTSLKDLKFHPSPLLKANVSCGEKGVITTMQKEQTKQEDHNQDLKIPSEIEEESQNIASETSTLTTNSPKIQEEEQKVNNFDNNSTSFSSNSSSSASSFGSMKTKKKIDDHVKENGEKNSTQSMEKTSKNPRFNKSRSNSKGASSIFRNLITCGAVDTNDTGIVPMRKNKNSLSASGEKTVSFSSEICKAEKLRGSQRIFGTAWNQQHQQTNERKSCDGAFSSTKNKSEFGSRRSVSANYKPINGPNCS</sequence>
<dbReference type="Proteomes" id="UP001291623">
    <property type="component" value="Unassembled WGS sequence"/>
</dbReference>